<comment type="caution">
    <text evidence="5">The sequence shown here is derived from an EMBL/GenBank/DDBJ whole genome shotgun (WGS) entry which is preliminary data.</text>
</comment>
<protein>
    <submittedName>
        <fullName evidence="5">Uncharacterized protein</fullName>
    </submittedName>
</protein>
<feature type="repeat" description="ANK" evidence="3">
    <location>
        <begin position="17"/>
        <end position="49"/>
    </location>
</feature>
<dbReference type="PANTHER" id="PTHR24198">
    <property type="entry name" value="ANKYRIN REPEAT AND PROTEIN KINASE DOMAIN-CONTAINING PROTEIN"/>
    <property type="match status" value="1"/>
</dbReference>
<feature type="repeat" description="ANK" evidence="3">
    <location>
        <begin position="321"/>
        <end position="353"/>
    </location>
</feature>
<feature type="repeat" description="ANK" evidence="3">
    <location>
        <begin position="48"/>
        <end position="80"/>
    </location>
</feature>
<evidence type="ECO:0000256" key="2">
    <source>
        <dbReference type="ARBA" id="ARBA00023043"/>
    </source>
</evidence>
<reference evidence="5 6" key="1">
    <citation type="journal article" date="2015" name="Genome Biol. Evol.">
        <title>Comparative Genomics of a Bacterivorous Green Alga Reveals Evolutionary Causalities and Consequences of Phago-Mixotrophic Mode of Nutrition.</title>
        <authorList>
            <person name="Burns J.A."/>
            <person name="Paasch A."/>
            <person name="Narechania A."/>
            <person name="Kim E."/>
        </authorList>
    </citation>
    <scope>NUCLEOTIDE SEQUENCE [LARGE SCALE GENOMIC DNA]</scope>
    <source>
        <strain evidence="5 6">PLY_AMNH</strain>
    </source>
</reference>
<dbReference type="PROSITE" id="PS50297">
    <property type="entry name" value="ANK_REP_REGION"/>
    <property type="match status" value="7"/>
</dbReference>
<feature type="repeat" description="ANK" evidence="3">
    <location>
        <begin position="794"/>
        <end position="826"/>
    </location>
</feature>
<accession>A0AAE0BYK1</accession>
<dbReference type="EMBL" id="LGRX02030949">
    <property type="protein sequence ID" value="KAK3245162.1"/>
    <property type="molecule type" value="Genomic_DNA"/>
</dbReference>
<keyword evidence="1" id="KW-0677">Repeat</keyword>
<proteinExistence type="predicted"/>
<dbReference type="InterPro" id="IPR002110">
    <property type="entry name" value="Ankyrin_rpt"/>
</dbReference>
<gene>
    <name evidence="5" type="ORF">CYMTET_45253</name>
</gene>
<feature type="repeat" description="ANK" evidence="3">
    <location>
        <begin position="354"/>
        <end position="376"/>
    </location>
</feature>
<evidence type="ECO:0000313" key="6">
    <source>
        <dbReference type="Proteomes" id="UP001190700"/>
    </source>
</evidence>
<dbReference type="PANTHER" id="PTHR24198:SF194">
    <property type="entry name" value="INVERSIN-A"/>
    <property type="match status" value="1"/>
</dbReference>
<feature type="region of interest" description="Disordered" evidence="4">
    <location>
        <begin position="1102"/>
        <end position="1123"/>
    </location>
</feature>
<dbReference type="Proteomes" id="UP001190700">
    <property type="component" value="Unassembled WGS sequence"/>
</dbReference>
<name>A0AAE0BYK1_9CHLO</name>
<dbReference type="SMART" id="SM00248">
    <property type="entry name" value="ANK"/>
    <property type="match status" value="8"/>
</dbReference>
<dbReference type="Gene3D" id="1.25.40.20">
    <property type="entry name" value="Ankyrin repeat-containing domain"/>
    <property type="match status" value="3"/>
</dbReference>
<dbReference type="InterPro" id="IPR036770">
    <property type="entry name" value="Ankyrin_rpt-contain_sf"/>
</dbReference>
<keyword evidence="2 3" id="KW-0040">ANK repeat</keyword>
<evidence type="ECO:0000256" key="3">
    <source>
        <dbReference type="PROSITE-ProRule" id="PRU00023"/>
    </source>
</evidence>
<organism evidence="5 6">
    <name type="scientific">Cymbomonas tetramitiformis</name>
    <dbReference type="NCBI Taxonomy" id="36881"/>
    <lineage>
        <taxon>Eukaryota</taxon>
        <taxon>Viridiplantae</taxon>
        <taxon>Chlorophyta</taxon>
        <taxon>Pyramimonadophyceae</taxon>
        <taxon>Pyramimonadales</taxon>
        <taxon>Pyramimonadaceae</taxon>
        <taxon>Cymbomonas</taxon>
    </lineage>
</organism>
<evidence type="ECO:0000313" key="5">
    <source>
        <dbReference type="EMBL" id="KAK3245162.1"/>
    </source>
</evidence>
<feature type="region of interest" description="Disordered" evidence="4">
    <location>
        <begin position="1533"/>
        <end position="1664"/>
    </location>
</feature>
<evidence type="ECO:0000256" key="1">
    <source>
        <dbReference type="ARBA" id="ARBA00022737"/>
    </source>
</evidence>
<evidence type="ECO:0000256" key="4">
    <source>
        <dbReference type="SAM" id="MobiDB-lite"/>
    </source>
</evidence>
<feature type="repeat" description="ANK" evidence="3">
    <location>
        <begin position="81"/>
        <end position="113"/>
    </location>
</feature>
<dbReference type="Pfam" id="PF12796">
    <property type="entry name" value="Ank_2"/>
    <property type="match status" value="3"/>
</dbReference>
<feature type="compositionally biased region" description="Polar residues" evidence="4">
    <location>
        <begin position="1111"/>
        <end position="1121"/>
    </location>
</feature>
<feature type="compositionally biased region" description="Polar residues" evidence="4">
    <location>
        <begin position="1580"/>
        <end position="1589"/>
    </location>
</feature>
<feature type="region of interest" description="Disordered" evidence="4">
    <location>
        <begin position="978"/>
        <end position="998"/>
    </location>
</feature>
<keyword evidence="6" id="KW-1185">Reference proteome</keyword>
<sequence length="1664" mass="174916">MRELLEKGAEVDTEDREGRTALTVALAFGQEAAARALLEAGAGVNAGSGQRPLHAAAEKGTLEMVRELVEKGAEVGVEDGEGRTALTVALAGGKEGAARALLEAGASVGEAGRSGFCALGVFLSALVRTAMLAVLRGPAAGKLDGSALVFPSDGFQTFGCAFTCKIPSRQVYYELVILKPLTDPQFGFVDASFELSSASGGSGVDVIDFTLGVFPAFTAFSGAVSVHMLACEMQYMPPDHIAFGDECDLANVAQLDDCDLRVVEILAERLAGRHSHCTLRLLATLGLSDITRLLLENGAASADAAGPVHEGVTALDLARKDGVTPLCIAAQNGQKEVVDVLLAKGAQVDLAQKDGVTPLIAAALKGQKEVVDVLLSLQEAALLGCSKNAQGEGMPSAEAKGAAGGDGSCAEAALRATTRYAHAAACAAPCGNAHCGSRFAETWDEGATFHCFSCKRAIAHQRCAAERAAMEAVKQLDAARASPGAEREAQQVGRGVRVGWLKAFAARAECKGLATWEVVGRVVKPATEKFHRCRYVELPEMAGEVGRATVFVSHTWGARLVDTVAAIAHVLDDDAFVWLDIFAVRQWPGNQADLDFESLVRDTDALLLCAVHLDSVAQLKDAHGRCAPPEDALKMCAFFRVWCLVELAAALHNHKPVVMLIGAAQEEEGGGGFLPNTSMCQNLYFMIDVRNASASVEADRVRILDEVERNGGGCAAVNALARGAVSGTFVGMHEREVLAAACGNPAPLEALCSLQPVGERHVHALCAAAAYGFMNPLRSLIATGVGLDNANNASGATALMHAAEGGHGSAVCALLDGGANPNLRRDDGWAPLSFAAVGGHVEALRVLRDAGADLSHADNYGSTSLAPSALHFASAGLPHPTTTLDSYLGPRQPQPSVWHGTVSCIPRRETLGLVLIPDVAAAADTQGAGNSWTWDWGSAPRSGSQRTGNGAGFSWARAAQHSRSAFIDGCDPDGAVPRGRGALASAPQSFAPQGIPGRPVRSLGGVNRFMVGEGGRIRGGKAGASEQATLPESSMPDAGRRQQWCHTYLEYIVGCDPDGAVPRGRGALASAPQSFAPQGIPGRPVRSLGGVNRFMVGEGGRIRGGKAGASEQATLPESSMPNAGRRQQWCHTYLEYIVGVAVGGAVRHGKARHPRGRPEPPDCPMLGLDWFKGTGQREKSLRYMAWRGWHCALELTGTSWRSFMGTPVATFAEAASIISNVYGSEGSREACSFFEVISDDSCAYWDIDRKVELPEPVSLEALDAHHRETLALSVAGIKAFLEREYVGQEDTPDEAFLVLGACTKEKSSFHVLLRKRLGGPIERGEFRRRLRRQKAAAEPTTTVTGIADLLRWVDEAPYGKTQCFRTALSCKTGKRNWLLPVEGWGATADLEDFFVTNVPADAETLRPAGEEVGGAILLERAPGATGVGSAVEGALHALAPGEAATAEGLARMAVTRLQGHEGARTWGAPKALEEGGASVYFVNGPDGRACAVWEGETHRSNNFCVRVSAAGELWYHCLAGTCSGRRRLQPPRAVDEDAELAGAPAVAQPERAGKWRQISADRSEPDVAETGSHAERHAVSSGTVGQATPMSAADDSPPPGQPAAGRAGVTGLEQQRTTGKSAELAENSAPWTLAPVILPSSVDPSPPAPHQLRSAPEWRTYRAR</sequence>
<dbReference type="SUPFAM" id="SSF48403">
    <property type="entry name" value="Ankyrin repeat"/>
    <property type="match status" value="3"/>
</dbReference>
<feature type="region of interest" description="Disordered" evidence="4">
    <location>
        <begin position="931"/>
        <end position="951"/>
    </location>
</feature>
<feature type="repeat" description="ANK" evidence="3">
    <location>
        <begin position="827"/>
        <end position="859"/>
    </location>
</feature>
<dbReference type="PROSITE" id="PS50088">
    <property type="entry name" value="ANK_REPEAT"/>
    <property type="match status" value="7"/>
</dbReference>
<feature type="region of interest" description="Disordered" evidence="4">
    <location>
        <begin position="1014"/>
        <end position="1038"/>
    </location>
</feature>